<dbReference type="Proteomes" id="UP000011693">
    <property type="component" value="Unassembled WGS sequence"/>
</dbReference>
<comment type="caution">
    <text evidence="1">The sequence shown here is derived from an EMBL/GenBank/DDBJ whole genome shotgun (WGS) entry which is preliminary data.</text>
</comment>
<evidence type="ECO:0000313" key="1">
    <source>
        <dbReference type="EMBL" id="ELZ02057.1"/>
    </source>
</evidence>
<dbReference type="PROSITE" id="PS51257">
    <property type="entry name" value="PROKAR_LIPOPROTEIN"/>
    <property type="match status" value="1"/>
</dbReference>
<sequence>MQRRTYLQTISVCGTLLLIGCNQGHEEPVEEFVTPSNTSLENPDPLQGYTYGDFSIEEDGDHYFSIDLDEGETVTASLQYTYDDGPLSLILRRQDGSILDRSETQGDGETVSMTAAEPDSYILNVSSMATNTNTYTIDIDIE</sequence>
<dbReference type="RefSeq" id="WP_006166519.1">
    <property type="nucleotide sequence ID" value="NZ_AOIN01000040.1"/>
</dbReference>
<accession>M0AUS0</accession>
<gene>
    <name evidence="1" type="ORF">C482_05646</name>
</gene>
<dbReference type="Gene3D" id="2.60.120.380">
    <property type="match status" value="1"/>
</dbReference>
<evidence type="ECO:0008006" key="3">
    <source>
        <dbReference type="Google" id="ProtNLM"/>
    </source>
</evidence>
<proteinExistence type="predicted"/>
<evidence type="ECO:0000313" key="2">
    <source>
        <dbReference type="Proteomes" id="UP000011693"/>
    </source>
</evidence>
<reference evidence="1 2" key="1">
    <citation type="journal article" date="2014" name="PLoS Genet.">
        <title>Phylogenetically driven sequencing of extremely halophilic archaea reveals strategies for static and dynamic osmo-response.</title>
        <authorList>
            <person name="Becker E.A."/>
            <person name="Seitzer P.M."/>
            <person name="Tritt A."/>
            <person name="Larsen D."/>
            <person name="Krusor M."/>
            <person name="Yao A.I."/>
            <person name="Wu D."/>
            <person name="Madern D."/>
            <person name="Eisen J.A."/>
            <person name="Darling A.E."/>
            <person name="Facciotti M.T."/>
        </authorList>
    </citation>
    <scope>NUCLEOTIDE SEQUENCE [LARGE SCALE GENOMIC DNA]</scope>
    <source>
        <strain evidence="1 2">JCM 10990</strain>
    </source>
</reference>
<organism evidence="1 2">
    <name type="scientific">Natrialba chahannaoensis JCM 10990</name>
    <dbReference type="NCBI Taxonomy" id="1227492"/>
    <lineage>
        <taxon>Archaea</taxon>
        <taxon>Methanobacteriati</taxon>
        <taxon>Methanobacteriota</taxon>
        <taxon>Stenosarchaea group</taxon>
        <taxon>Halobacteria</taxon>
        <taxon>Halobacteriales</taxon>
        <taxon>Natrialbaceae</taxon>
        <taxon>Natrialba</taxon>
    </lineage>
</organism>
<keyword evidence="2" id="KW-1185">Reference proteome</keyword>
<dbReference type="EMBL" id="AOIN01000040">
    <property type="protein sequence ID" value="ELZ02057.1"/>
    <property type="molecule type" value="Genomic_DNA"/>
</dbReference>
<dbReference type="AlphaFoldDB" id="M0AUS0"/>
<name>M0AUS0_9EURY</name>
<protein>
    <recommendedName>
        <fullName evidence="3">Peptidase C-terminal archaeal/bacterial domain-containing protein</fullName>
    </recommendedName>
</protein>